<dbReference type="AlphaFoldDB" id="A0A2A2FAY8"/>
<sequence>MVLLLAALVPIAGADHDEVRTLHENEDIVGLEQILASFRQDYPDGRVLEVELECEDDEHIYELEILDAEGQVRKLLFDAVTGEFMGEADQVSDG</sequence>
<dbReference type="Proteomes" id="UP000218896">
    <property type="component" value="Unassembled WGS sequence"/>
</dbReference>
<name>A0A2A2FAY8_9GAMM</name>
<comment type="caution">
    <text evidence="2">The sequence shown here is derived from an EMBL/GenBank/DDBJ whole genome shotgun (WGS) entry which is preliminary data.</text>
</comment>
<dbReference type="InterPro" id="IPR025711">
    <property type="entry name" value="PepSY"/>
</dbReference>
<proteinExistence type="predicted"/>
<evidence type="ECO:0000313" key="3">
    <source>
        <dbReference type="Proteomes" id="UP000218896"/>
    </source>
</evidence>
<gene>
    <name evidence="2" type="ORF">CK501_00755</name>
</gene>
<keyword evidence="3" id="KW-1185">Reference proteome</keyword>
<feature type="domain" description="PepSY" evidence="1">
    <location>
        <begin position="30"/>
        <end position="86"/>
    </location>
</feature>
<reference evidence="2 3" key="1">
    <citation type="submission" date="2017-08" db="EMBL/GenBank/DDBJ databases">
        <title>Halovibrio sewagensis sp. nov., isolated from wastewater of high salinity.</title>
        <authorList>
            <person name="Dong X."/>
            <person name="Zhang G."/>
        </authorList>
    </citation>
    <scope>NUCLEOTIDE SEQUENCE [LARGE SCALE GENOMIC DNA]</scope>
    <source>
        <strain evidence="2 3">YL5-2</strain>
    </source>
</reference>
<dbReference type="Pfam" id="PF03413">
    <property type="entry name" value="PepSY"/>
    <property type="match status" value="1"/>
</dbReference>
<dbReference type="Gene3D" id="3.10.450.40">
    <property type="match status" value="1"/>
</dbReference>
<accession>A0A2A2FAY8</accession>
<evidence type="ECO:0000313" key="2">
    <source>
        <dbReference type="EMBL" id="PAU81713.1"/>
    </source>
</evidence>
<protein>
    <submittedName>
        <fullName evidence="2">Peptidase</fullName>
    </submittedName>
</protein>
<evidence type="ECO:0000259" key="1">
    <source>
        <dbReference type="Pfam" id="PF03413"/>
    </source>
</evidence>
<dbReference type="EMBL" id="NSKD01000001">
    <property type="protein sequence ID" value="PAU81713.1"/>
    <property type="molecule type" value="Genomic_DNA"/>
</dbReference>
<organism evidence="2 3">
    <name type="scientific">Halovibrio salipaludis</name>
    <dbReference type="NCBI Taxonomy" id="2032626"/>
    <lineage>
        <taxon>Bacteria</taxon>
        <taxon>Pseudomonadati</taxon>
        <taxon>Pseudomonadota</taxon>
        <taxon>Gammaproteobacteria</taxon>
        <taxon>Oceanospirillales</taxon>
        <taxon>Halomonadaceae</taxon>
        <taxon>Halovibrio</taxon>
    </lineage>
</organism>